<evidence type="ECO:0008006" key="3">
    <source>
        <dbReference type="Google" id="ProtNLM"/>
    </source>
</evidence>
<dbReference type="InterPro" id="IPR036138">
    <property type="entry name" value="PBP_dimer_sf"/>
</dbReference>
<proteinExistence type="predicted"/>
<keyword evidence="1" id="KW-0812">Transmembrane</keyword>
<sequence length="105" mass="11377">VPDRETQKRFGRRAVVSGLVLTLVAGLFGWRLTGLQLLEPDRFVAHGEAQRIRTVQLRAGRGAIVDRNGVDLVLSVPGQSMVANPRRVEDPARAARALAQVLGAD</sequence>
<dbReference type="Gene3D" id="3.90.1310.10">
    <property type="entry name" value="Penicillin-binding protein 2a (Domain 2)"/>
    <property type="match status" value="1"/>
</dbReference>
<evidence type="ECO:0000256" key="1">
    <source>
        <dbReference type="SAM" id="Phobius"/>
    </source>
</evidence>
<dbReference type="GO" id="GO:0008658">
    <property type="term" value="F:penicillin binding"/>
    <property type="evidence" value="ECO:0007669"/>
    <property type="project" value="InterPro"/>
</dbReference>
<dbReference type="AlphaFoldDB" id="A0A382D2C9"/>
<name>A0A382D2C9_9ZZZZ</name>
<dbReference type="SUPFAM" id="SSF56519">
    <property type="entry name" value="Penicillin binding protein dimerisation domain"/>
    <property type="match status" value="1"/>
</dbReference>
<evidence type="ECO:0000313" key="2">
    <source>
        <dbReference type="EMBL" id="SVB32182.1"/>
    </source>
</evidence>
<feature type="non-terminal residue" evidence="2">
    <location>
        <position position="1"/>
    </location>
</feature>
<dbReference type="PANTHER" id="PTHR30627">
    <property type="entry name" value="PEPTIDOGLYCAN D,D-TRANSPEPTIDASE"/>
    <property type="match status" value="1"/>
</dbReference>
<dbReference type="EMBL" id="UINC01037138">
    <property type="protein sequence ID" value="SVB32182.1"/>
    <property type="molecule type" value="Genomic_DNA"/>
</dbReference>
<keyword evidence="1" id="KW-1133">Transmembrane helix</keyword>
<dbReference type="GO" id="GO:0071555">
    <property type="term" value="P:cell wall organization"/>
    <property type="evidence" value="ECO:0007669"/>
    <property type="project" value="TreeGrafter"/>
</dbReference>
<reference evidence="2" key="1">
    <citation type="submission" date="2018-05" db="EMBL/GenBank/DDBJ databases">
        <authorList>
            <person name="Lanie J.A."/>
            <person name="Ng W.-L."/>
            <person name="Kazmierczak K.M."/>
            <person name="Andrzejewski T.M."/>
            <person name="Davidsen T.M."/>
            <person name="Wayne K.J."/>
            <person name="Tettelin H."/>
            <person name="Glass J.I."/>
            <person name="Rusch D."/>
            <person name="Podicherti R."/>
            <person name="Tsui H.-C.T."/>
            <person name="Winkler M.E."/>
        </authorList>
    </citation>
    <scope>NUCLEOTIDE SEQUENCE</scope>
</reference>
<feature type="non-terminal residue" evidence="2">
    <location>
        <position position="105"/>
    </location>
</feature>
<accession>A0A382D2C9</accession>
<dbReference type="InterPro" id="IPR050515">
    <property type="entry name" value="Beta-lactam/transpept"/>
</dbReference>
<dbReference type="GO" id="GO:0005886">
    <property type="term" value="C:plasma membrane"/>
    <property type="evidence" value="ECO:0007669"/>
    <property type="project" value="TreeGrafter"/>
</dbReference>
<feature type="transmembrane region" description="Helical" evidence="1">
    <location>
        <begin position="14"/>
        <end position="32"/>
    </location>
</feature>
<organism evidence="2">
    <name type="scientific">marine metagenome</name>
    <dbReference type="NCBI Taxonomy" id="408172"/>
    <lineage>
        <taxon>unclassified sequences</taxon>
        <taxon>metagenomes</taxon>
        <taxon>ecological metagenomes</taxon>
    </lineage>
</organism>
<protein>
    <recommendedName>
        <fullName evidence="3">Penicillin-binding protein dimerisation domain-containing protein</fullName>
    </recommendedName>
</protein>
<gene>
    <name evidence="2" type="ORF">METZ01_LOCUS185036</name>
</gene>
<keyword evidence="1" id="KW-0472">Membrane</keyword>